<name>A0AA42GZA3_9HYPH</name>
<evidence type="ECO:0000256" key="1">
    <source>
        <dbReference type="SAM" id="Phobius"/>
    </source>
</evidence>
<evidence type="ECO:0000313" key="2">
    <source>
        <dbReference type="EMBL" id="MDH0125776.1"/>
    </source>
</evidence>
<sequence length="46" mass="4997">MKQGNPIEFLGYLIAAAVLIPVGIWLKANYAEDVGYQILSLGGLLY</sequence>
<comment type="caution">
    <text evidence="2">The sequence shown here is derived from an EMBL/GenBank/DDBJ whole genome shotgun (WGS) entry which is preliminary data.</text>
</comment>
<organism evidence="2 3">
    <name type="scientific">Brucella intermedia GD04153</name>
    <dbReference type="NCBI Taxonomy" id="2975438"/>
    <lineage>
        <taxon>Bacteria</taxon>
        <taxon>Pseudomonadati</taxon>
        <taxon>Pseudomonadota</taxon>
        <taxon>Alphaproteobacteria</taxon>
        <taxon>Hyphomicrobiales</taxon>
        <taxon>Brucellaceae</taxon>
        <taxon>Brucella/Ochrobactrum group</taxon>
        <taxon>Brucella</taxon>
    </lineage>
</organism>
<keyword evidence="1" id="KW-0472">Membrane</keyword>
<dbReference type="AlphaFoldDB" id="A0AA42GZA3"/>
<reference evidence="2" key="1">
    <citation type="submission" date="2022-09" db="EMBL/GenBank/DDBJ databases">
        <title>Intensive care unit water sources are persistently colonized with multi-drug resistant bacteria and are the site of extensive horizontal gene transfer of antibiotic resistance genes.</title>
        <authorList>
            <person name="Diorio-Toth L."/>
        </authorList>
    </citation>
    <scope>NUCLEOTIDE SEQUENCE</scope>
    <source>
        <strain evidence="2">GD04153</strain>
    </source>
</reference>
<dbReference type="EMBL" id="JAODYY010000008">
    <property type="protein sequence ID" value="MDH0125776.1"/>
    <property type="molecule type" value="Genomic_DNA"/>
</dbReference>
<keyword evidence="1" id="KW-1133">Transmembrane helix</keyword>
<gene>
    <name evidence="2" type="ORF">N7376_17375</name>
</gene>
<protein>
    <submittedName>
        <fullName evidence="2">Uncharacterized protein</fullName>
    </submittedName>
</protein>
<accession>A0AA42GZA3</accession>
<dbReference type="Proteomes" id="UP001158087">
    <property type="component" value="Unassembled WGS sequence"/>
</dbReference>
<keyword evidence="1" id="KW-0812">Transmembrane</keyword>
<proteinExistence type="predicted"/>
<feature type="transmembrane region" description="Helical" evidence="1">
    <location>
        <begin position="7"/>
        <end position="26"/>
    </location>
</feature>
<evidence type="ECO:0000313" key="3">
    <source>
        <dbReference type="Proteomes" id="UP001158087"/>
    </source>
</evidence>